<comment type="caution">
    <text evidence="2">The sequence shown here is derived from an EMBL/GenBank/DDBJ whole genome shotgun (WGS) entry which is preliminary data.</text>
</comment>
<dbReference type="InterPro" id="IPR017517">
    <property type="entry name" value="Maleyloyr_isom"/>
</dbReference>
<dbReference type="OrthoDB" id="3669840at2"/>
<dbReference type="SUPFAM" id="SSF109854">
    <property type="entry name" value="DinB/YfiT-like putative metalloenzymes"/>
    <property type="match status" value="1"/>
</dbReference>
<dbReference type="GO" id="GO:0016853">
    <property type="term" value="F:isomerase activity"/>
    <property type="evidence" value="ECO:0007669"/>
    <property type="project" value="UniProtKB-KW"/>
</dbReference>
<dbReference type="GO" id="GO:0046872">
    <property type="term" value="F:metal ion binding"/>
    <property type="evidence" value="ECO:0007669"/>
    <property type="project" value="InterPro"/>
</dbReference>
<dbReference type="InterPro" id="IPR024344">
    <property type="entry name" value="MDMPI_metal-binding"/>
</dbReference>
<evidence type="ECO:0000313" key="3">
    <source>
        <dbReference type="Proteomes" id="UP000279275"/>
    </source>
</evidence>
<evidence type="ECO:0000313" key="2">
    <source>
        <dbReference type="EMBL" id="RMI32398.1"/>
    </source>
</evidence>
<dbReference type="NCBIfam" id="TIGR03083">
    <property type="entry name" value="maleylpyruvate isomerase family mycothiol-dependent enzyme"/>
    <property type="match status" value="1"/>
</dbReference>
<proteinExistence type="predicted"/>
<dbReference type="AlphaFoldDB" id="A0A3M2LCH6"/>
<organism evidence="2 3">
    <name type="scientific">Nocardia stercoris</name>
    <dbReference type="NCBI Taxonomy" id="2483361"/>
    <lineage>
        <taxon>Bacteria</taxon>
        <taxon>Bacillati</taxon>
        <taxon>Actinomycetota</taxon>
        <taxon>Actinomycetes</taxon>
        <taxon>Mycobacteriales</taxon>
        <taxon>Nocardiaceae</taxon>
        <taxon>Nocardia</taxon>
    </lineage>
</organism>
<sequence>MLEMAHRFAELASAAPDPDREVTATPGWSVTDVLGHVASEPSRYRELAMGAGTWPARAADLPAFNAEQIRSLPTRDPRQLARTLIADTESLIATVDGFGGEPRTMMFDGDQRVRVDRARGTLLGEFVVHGYDIARMLGRPWPIDPALVPMIMDGLNQVTPAWVDPVRTGRHTATYEYRLRGLARYVYRFVDGRLVVDHDTPGPVDVHISAEPVTALLLNYGRIGPLLPSLNGRLLAWGRKPWLAAGFSRRFLPA</sequence>
<dbReference type="EMBL" id="RFFH01000005">
    <property type="protein sequence ID" value="RMI32398.1"/>
    <property type="molecule type" value="Genomic_DNA"/>
</dbReference>
<gene>
    <name evidence="2" type="ORF">EBN03_14580</name>
</gene>
<keyword evidence="2" id="KW-0413">Isomerase</keyword>
<dbReference type="Gene3D" id="1.20.120.450">
    <property type="entry name" value="dinb family like domain"/>
    <property type="match status" value="1"/>
</dbReference>
<name>A0A3M2LCH6_9NOCA</name>
<reference evidence="2 3" key="1">
    <citation type="submission" date="2018-10" db="EMBL/GenBank/DDBJ databases">
        <title>Isolation from cow dung.</title>
        <authorList>
            <person name="Ling L."/>
        </authorList>
    </citation>
    <scope>NUCLEOTIDE SEQUENCE [LARGE SCALE GENOMIC DNA]</scope>
    <source>
        <strain evidence="2 3">NEAU-LL90</strain>
    </source>
</reference>
<keyword evidence="3" id="KW-1185">Reference proteome</keyword>
<dbReference type="Proteomes" id="UP000279275">
    <property type="component" value="Unassembled WGS sequence"/>
</dbReference>
<accession>A0A3M2LCH6</accession>
<evidence type="ECO:0000259" key="1">
    <source>
        <dbReference type="Pfam" id="PF11716"/>
    </source>
</evidence>
<protein>
    <submittedName>
        <fullName evidence="2">Maleylpyruvate isomerase family mycothiol-dependent enzyme</fullName>
    </submittedName>
</protein>
<dbReference type="Pfam" id="PF11716">
    <property type="entry name" value="MDMPI_N"/>
    <property type="match status" value="1"/>
</dbReference>
<dbReference type="InterPro" id="IPR034660">
    <property type="entry name" value="DinB/YfiT-like"/>
</dbReference>
<feature type="domain" description="Mycothiol-dependent maleylpyruvate isomerase metal-binding" evidence="1">
    <location>
        <begin position="5"/>
        <end position="134"/>
    </location>
</feature>
<keyword evidence="2" id="KW-0670">Pyruvate</keyword>